<dbReference type="GO" id="GO:0004519">
    <property type="term" value="F:endonuclease activity"/>
    <property type="evidence" value="ECO:0007669"/>
    <property type="project" value="UniProtKB-KW"/>
</dbReference>
<evidence type="ECO:0000256" key="1">
    <source>
        <dbReference type="ARBA" id="ARBA00022722"/>
    </source>
</evidence>
<dbReference type="GO" id="GO:0046872">
    <property type="term" value="F:metal ion binding"/>
    <property type="evidence" value="ECO:0007669"/>
    <property type="project" value="UniProtKB-KW"/>
</dbReference>
<dbReference type="Gene3D" id="1.10.575.10">
    <property type="entry name" value="P1 Nuclease"/>
    <property type="match status" value="1"/>
</dbReference>
<evidence type="ECO:0000256" key="5">
    <source>
        <dbReference type="ARBA" id="ARBA00023157"/>
    </source>
</evidence>
<keyword evidence="7" id="KW-0732">Signal</keyword>
<dbReference type="RefSeq" id="WP_130286262.1">
    <property type="nucleotide sequence ID" value="NZ_SGXE01000002.1"/>
</dbReference>
<dbReference type="EMBL" id="SGXE01000002">
    <property type="protein sequence ID" value="RZS93113.1"/>
    <property type="molecule type" value="Genomic_DNA"/>
</dbReference>
<evidence type="ECO:0000256" key="6">
    <source>
        <dbReference type="ARBA" id="ARBA00023180"/>
    </source>
</evidence>
<dbReference type="GO" id="GO:0006308">
    <property type="term" value="P:DNA catabolic process"/>
    <property type="evidence" value="ECO:0007669"/>
    <property type="project" value="InterPro"/>
</dbReference>
<comment type="caution">
    <text evidence="8">The sequence shown here is derived from an EMBL/GenBank/DDBJ whole genome shotgun (WGS) entry which is preliminary data.</text>
</comment>
<feature type="signal peptide" evidence="7">
    <location>
        <begin position="1"/>
        <end position="22"/>
    </location>
</feature>
<dbReference type="AlphaFoldDB" id="A0A4Q7P020"/>
<keyword evidence="9" id="KW-1185">Reference proteome</keyword>
<accession>A0A4Q7P020</accession>
<name>A0A4Q7P020_9FLAO</name>
<evidence type="ECO:0000256" key="2">
    <source>
        <dbReference type="ARBA" id="ARBA00022723"/>
    </source>
</evidence>
<dbReference type="PANTHER" id="PTHR33146:SF26">
    <property type="entry name" value="ENDONUCLEASE 4"/>
    <property type="match status" value="1"/>
</dbReference>
<dbReference type="GO" id="GO:0016788">
    <property type="term" value="F:hydrolase activity, acting on ester bonds"/>
    <property type="evidence" value="ECO:0007669"/>
    <property type="project" value="InterPro"/>
</dbReference>
<keyword evidence="3" id="KW-0255">Endonuclease</keyword>
<keyword evidence="2" id="KW-0479">Metal-binding</keyword>
<dbReference type="SUPFAM" id="SSF48537">
    <property type="entry name" value="Phospholipase C/P1 nuclease"/>
    <property type="match status" value="1"/>
</dbReference>
<evidence type="ECO:0000313" key="8">
    <source>
        <dbReference type="EMBL" id="RZS93113.1"/>
    </source>
</evidence>
<dbReference type="InterPro" id="IPR003154">
    <property type="entry name" value="S1/P1nuclease"/>
</dbReference>
<reference evidence="8 9" key="1">
    <citation type="submission" date="2019-02" db="EMBL/GenBank/DDBJ databases">
        <title>Genomic Encyclopedia of Type Strains, Phase IV (KMG-IV): sequencing the most valuable type-strain genomes for metagenomic binning, comparative biology and taxonomic classification.</title>
        <authorList>
            <person name="Goeker M."/>
        </authorList>
    </citation>
    <scope>NUCLEOTIDE SEQUENCE [LARGE SCALE GENOMIC DNA]</scope>
    <source>
        <strain evidence="8 9">DSM 17196</strain>
    </source>
</reference>
<dbReference type="CDD" id="cd11010">
    <property type="entry name" value="S1-P1_nuclease"/>
    <property type="match status" value="1"/>
</dbReference>
<keyword evidence="6" id="KW-0325">Glycoprotein</keyword>
<keyword evidence="4" id="KW-0378">Hydrolase</keyword>
<evidence type="ECO:0000256" key="7">
    <source>
        <dbReference type="SAM" id="SignalP"/>
    </source>
</evidence>
<sequence>MNIRTLIVTALCTVVFYSTCFADDWGKTGHRATAQIAEKYLTKKAKKRINELLSGQSLALVSTYADEIKSERSYKNYSPWHYVNFDFDKEYGAEAPSERGDLVIGIQKCIDILKNKSSSQEDKEFHLKLLVHFIGDLHQPLHVGRGEDKGGNDIQVRWFNEGTNLHRLWDTNMIEHYKMSYSELAANAAVLSAQQIEDIEKGSVLDWVYESQDLAEKVYESATVGEKLGYRYVYDYFPLLRAQLQKGGIRLAKVLNDIFG</sequence>
<feature type="chain" id="PRO_5020371269" evidence="7">
    <location>
        <begin position="23"/>
        <end position="260"/>
    </location>
</feature>
<dbReference type="Proteomes" id="UP000292262">
    <property type="component" value="Unassembled WGS sequence"/>
</dbReference>
<evidence type="ECO:0000256" key="4">
    <source>
        <dbReference type="ARBA" id="ARBA00022801"/>
    </source>
</evidence>
<dbReference type="InterPro" id="IPR008947">
    <property type="entry name" value="PLipase_C/P1_nuclease_dom_sf"/>
</dbReference>
<dbReference type="PANTHER" id="PTHR33146">
    <property type="entry name" value="ENDONUCLEASE 4"/>
    <property type="match status" value="1"/>
</dbReference>
<proteinExistence type="predicted"/>
<organism evidence="8 9">
    <name type="scientific">Aquimarina brevivitae</name>
    <dbReference type="NCBI Taxonomy" id="323412"/>
    <lineage>
        <taxon>Bacteria</taxon>
        <taxon>Pseudomonadati</taxon>
        <taxon>Bacteroidota</taxon>
        <taxon>Flavobacteriia</taxon>
        <taxon>Flavobacteriales</taxon>
        <taxon>Flavobacteriaceae</taxon>
        <taxon>Aquimarina</taxon>
    </lineage>
</organism>
<evidence type="ECO:0000256" key="3">
    <source>
        <dbReference type="ARBA" id="ARBA00022759"/>
    </source>
</evidence>
<dbReference type="OrthoDB" id="267579at2"/>
<protein>
    <submittedName>
        <fullName evidence="8">S1/P1 nuclease</fullName>
    </submittedName>
</protein>
<dbReference type="Pfam" id="PF02265">
    <property type="entry name" value="S1-P1_nuclease"/>
    <property type="match status" value="1"/>
</dbReference>
<keyword evidence="1" id="KW-0540">Nuclease</keyword>
<dbReference type="GO" id="GO:0003676">
    <property type="term" value="F:nucleic acid binding"/>
    <property type="evidence" value="ECO:0007669"/>
    <property type="project" value="InterPro"/>
</dbReference>
<evidence type="ECO:0000313" key="9">
    <source>
        <dbReference type="Proteomes" id="UP000292262"/>
    </source>
</evidence>
<keyword evidence="5" id="KW-1015">Disulfide bond</keyword>
<gene>
    <name evidence="8" type="ORF">EV197_1683</name>
</gene>